<feature type="transmembrane region" description="Helical" evidence="2">
    <location>
        <begin position="40"/>
        <end position="63"/>
    </location>
</feature>
<comment type="caution">
    <text evidence="4">The sequence shown here is derived from an EMBL/GenBank/DDBJ whole genome shotgun (WGS) entry which is preliminary data.</text>
</comment>
<dbReference type="InterPro" id="IPR043128">
    <property type="entry name" value="Rev_trsase/Diguanyl_cyclase"/>
</dbReference>
<dbReference type="Gene3D" id="3.30.70.270">
    <property type="match status" value="1"/>
</dbReference>
<keyword evidence="2" id="KW-0812">Transmembrane</keyword>
<reference evidence="4 5" key="1">
    <citation type="submission" date="2019-07" db="EMBL/GenBank/DDBJ databases">
        <title>Quadrisphaera sp. strain DD2A genome sequencing and assembly.</title>
        <authorList>
            <person name="Kim I."/>
        </authorList>
    </citation>
    <scope>NUCLEOTIDE SEQUENCE [LARGE SCALE GENOMIC DNA]</scope>
    <source>
        <strain evidence="4 5">DD2A</strain>
    </source>
</reference>
<dbReference type="NCBIfam" id="TIGR00254">
    <property type="entry name" value="GGDEF"/>
    <property type="match status" value="1"/>
</dbReference>
<dbReference type="GO" id="GO:0005886">
    <property type="term" value="C:plasma membrane"/>
    <property type="evidence" value="ECO:0007669"/>
    <property type="project" value="TreeGrafter"/>
</dbReference>
<dbReference type="GO" id="GO:0052621">
    <property type="term" value="F:diguanylate cyclase activity"/>
    <property type="evidence" value="ECO:0007669"/>
    <property type="project" value="TreeGrafter"/>
</dbReference>
<sequence length="398" mass="40739">MREPLRPAHGGLDRSAPPADDTRVRGPGPRLRALAAPYDWRTALVVAMNAGAAAEVLVAVGLARAGVLAVPPPTLLAVAGTWALLALWGAVRRRLTEGEALAQLCGATGMLVVEAVLVRDPTWQWVCAVVLSLVPVTGIVFRRGPRLAPLTAVVVAGQVVIAFHRDEGAALGLFSVSALVLASLVPVVIIGVLARAVRAMQAETALQARTDVLTGLLNRRGMGEAAGALLSGAARRAEVVGVVLADVDGFKAVNDTWGHAVGDEVLVATASALREDVRAGDLVVRLGGEELAVIGAWKDDHAVAAAAERLRAAVEQQRAPGLPPVTVSIGTATAPAGEVAGAEETEGGSASDVLSRLIDRADQALYEAKRAGRNCVRHSSGAAGAPSQRGAPGPRIGA</sequence>
<feature type="domain" description="GGDEF" evidence="3">
    <location>
        <begin position="238"/>
        <end position="381"/>
    </location>
</feature>
<feature type="transmembrane region" description="Helical" evidence="2">
    <location>
        <begin position="100"/>
        <end position="117"/>
    </location>
</feature>
<keyword evidence="2" id="KW-1133">Transmembrane helix</keyword>
<evidence type="ECO:0000256" key="2">
    <source>
        <dbReference type="SAM" id="Phobius"/>
    </source>
</evidence>
<dbReference type="InterPro" id="IPR029787">
    <property type="entry name" value="Nucleotide_cyclase"/>
</dbReference>
<proteinExistence type="predicted"/>
<dbReference type="GO" id="GO:1902201">
    <property type="term" value="P:negative regulation of bacterial-type flagellum-dependent cell motility"/>
    <property type="evidence" value="ECO:0007669"/>
    <property type="project" value="TreeGrafter"/>
</dbReference>
<dbReference type="OrthoDB" id="23692at2"/>
<dbReference type="PANTHER" id="PTHR45138:SF9">
    <property type="entry name" value="DIGUANYLATE CYCLASE DGCM-RELATED"/>
    <property type="match status" value="1"/>
</dbReference>
<dbReference type="PANTHER" id="PTHR45138">
    <property type="entry name" value="REGULATORY COMPONENTS OF SENSORY TRANSDUCTION SYSTEM"/>
    <property type="match status" value="1"/>
</dbReference>
<dbReference type="FunFam" id="3.30.70.270:FF:000001">
    <property type="entry name" value="Diguanylate cyclase domain protein"/>
    <property type="match status" value="1"/>
</dbReference>
<dbReference type="SMART" id="SM00267">
    <property type="entry name" value="GGDEF"/>
    <property type="match status" value="1"/>
</dbReference>
<dbReference type="AlphaFoldDB" id="A0A5C8ZJE2"/>
<dbReference type="CDD" id="cd01949">
    <property type="entry name" value="GGDEF"/>
    <property type="match status" value="1"/>
</dbReference>
<feature type="transmembrane region" description="Helical" evidence="2">
    <location>
        <begin position="123"/>
        <end position="140"/>
    </location>
</feature>
<dbReference type="InterPro" id="IPR050469">
    <property type="entry name" value="Diguanylate_Cyclase"/>
</dbReference>
<keyword evidence="5" id="KW-1185">Reference proteome</keyword>
<dbReference type="EMBL" id="VKAC01000003">
    <property type="protein sequence ID" value="TXR56970.1"/>
    <property type="molecule type" value="Genomic_DNA"/>
</dbReference>
<dbReference type="GO" id="GO:0043709">
    <property type="term" value="P:cell adhesion involved in single-species biofilm formation"/>
    <property type="evidence" value="ECO:0007669"/>
    <property type="project" value="TreeGrafter"/>
</dbReference>
<dbReference type="Proteomes" id="UP000321234">
    <property type="component" value="Unassembled WGS sequence"/>
</dbReference>
<dbReference type="PROSITE" id="PS50887">
    <property type="entry name" value="GGDEF"/>
    <property type="match status" value="1"/>
</dbReference>
<evidence type="ECO:0000313" key="5">
    <source>
        <dbReference type="Proteomes" id="UP000321234"/>
    </source>
</evidence>
<evidence type="ECO:0000256" key="1">
    <source>
        <dbReference type="SAM" id="MobiDB-lite"/>
    </source>
</evidence>
<organism evidence="4 5">
    <name type="scientific">Quadrisphaera setariae</name>
    <dbReference type="NCBI Taxonomy" id="2593304"/>
    <lineage>
        <taxon>Bacteria</taxon>
        <taxon>Bacillati</taxon>
        <taxon>Actinomycetota</taxon>
        <taxon>Actinomycetes</taxon>
        <taxon>Kineosporiales</taxon>
        <taxon>Kineosporiaceae</taxon>
        <taxon>Quadrisphaera</taxon>
    </lineage>
</organism>
<gene>
    <name evidence="4" type="ORF">FMM08_05580</name>
</gene>
<name>A0A5C8ZJE2_9ACTN</name>
<accession>A0A5C8ZJE2</accession>
<keyword evidence="2" id="KW-0472">Membrane</keyword>
<feature type="transmembrane region" description="Helical" evidence="2">
    <location>
        <begin position="170"/>
        <end position="194"/>
    </location>
</feature>
<dbReference type="InterPro" id="IPR000160">
    <property type="entry name" value="GGDEF_dom"/>
</dbReference>
<evidence type="ECO:0000259" key="3">
    <source>
        <dbReference type="PROSITE" id="PS50887"/>
    </source>
</evidence>
<feature type="region of interest" description="Disordered" evidence="1">
    <location>
        <begin position="1"/>
        <end position="28"/>
    </location>
</feature>
<dbReference type="SUPFAM" id="SSF55073">
    <property type="entry name" value="Nucleotide cyclase"/>
    <property type="match status" value="1"/>
</dbReference>
<evidence type="ECO:0000313" key="4">
    <source>
        <dbReference type="EMBL" id="TXR56970.1"/>
    </source>
</evidence>
<feature type="transmembrane region" description="Helical" evidence="2">
    <location>
        <begin position="69"/>
        <end position="88"/>
    </location>
</feature>
<protein>
    <submittedName>
        <fullName evidence="4">GGDEF domain-containing protein</fullName>
    </submittedName>
</protein>
<feature type="region of interest" description="Disordered" evidence="1">
    <location>
        <begin position="376"/>
        <end position="398"/>
    </location>
</feature>
<dbReference type="Pfam" id="PF00990">
    <property type="entry name" value="GGDEF"/>
    <property type="match status" value="1"/>
</dbReference>